<sequence>MRRVLRSHRTAGELAAFLPRIDASPQDVGVLRAVVRRPAPGAREVLDVGHLDVREGLVGDTWAERGSRRMPDGSPHPDMQLNLMNHRLVELLAQDPDREQLAGDQMFVDLDLSHDNLPAWSELHIGGPDGAVIVVTDQPHNGCGKFIARFGKDALAFVNGPEGKPRRLRGLCAKVVRPGPVRPGDEVRVVRPPGRPGE</sequence>
<gene>
    <name evidence="2" type="ORF">IEZ26_12815</name>
</gene>
<proteinExistence type="predicted"/>
<dbReference type="InterPro" id="IPR011037">
    <property type="entry name" value="Pyrv_Knase-like_insert_dom_sf"/>
</dbReference>
<dbReference type="EMBL" id="JACXYZ010000001">
    <property type="protein sequence ID" value="MBD3925511.1"/>
    <property type="molecule type" value="Genomic_DNA"/>
</dbReference>
<keyword evidence="3" id="KW-1185">Reference proteome</keyword>
<reference evidence="2 3" key="1">
    <citation type="submission" date="2020-09" db="EMBL/GenBank/DDBJ databases">
        <title>novel species in genus Nocardioides.</title>
        <authorList>
            <person name="Zhang G."/>
        </authorList>
    </citation>
    <scope>NUCLEOTIDE SEQUENCE [LARGE SCALE GENOMIC DNA]</scope>
    <source>
        <strain evidence="2 3">KCTC 39551</strain>
    </source>
</reference>
<name>A0ABR8NBJ8_9ACTN</name>
<comment type="caution">
    <text evidence="2">The sequence shown here is derived from an EMBL/GenBank/DDBJ whole genome shotgun (WGS) entry which is preliminary data.</text>
</comment>
<evidence type="ECO:0000313" key="3">
    <source>
        <dbReference type="Proteomes" id="UP000618818"/>
    </source>
</evidence>
<dbReference type="SUPFAM" id="SSF50800">
    <property type="entry name" value="PK beta-barrel domain-like"/>
    <property type="match status" value="1"/>
</dbReference>
<organism evidence="2 3">
    <name type="scientific">Nocardioides cavernae</name>
    <dbReference type="NCBI Taxonomy" id="1921566"/>
    <lineage>
        <taxon>Bacteria</taxon>
        <taxon>Bacillati</taxon>
        <taxon>Actinomycetota</taxon>
        <taxon>Actinomycetes</taxon>
        <taxon>Propionibacteriales</taxon>
        <taxon>Nocardioidaceae</taxon>
        <taxon>Nocardioides</taxon>
    </lineage>
</organism>
<dbReference type="Gene3D" id="2.40.33.20">
    <property type="entry name" value="PK beta-barrel domain-like"/>
    <property type="match status" value="1"/>
</dbReference>
<accession>A0ABR8NBJ8</accession>
<dbReference type="PROSITE" id="PS51340">
    <property type="entry name" value="MOSC"/>
    <property type="match status" value="1"/>
</dbReference>
<feature type="domain" description="MOSC" evidence="1">
    <location>
        <begin position="43"/>
        <end position="190"/>
    </location>
</feature>
<dbReference type="InterPro" id="IPR005302">
    <property type="entry name" value="MoCF_Sase_C"/>
</dbReference>
<dbReference type="Proteomes" id="UP000618818">
    <property type="component" value="Unassembled WGS sequence"/>
</dbReference>
<evidence type="ECO:0000259" key="1">
    <source>
        <dbReference type="PROSITE" id="PS51340"/>
    </source>
</evidence>
<evidence type="ECO:0000313" key="2">
    <source>
        <dbReference type="EMBL" id="MBD3925511.1"/>
    </source>
</evidence>
<protein>
    <submittedName>
        <fullName evidence="2">MOSC domain-containing protein</fullName>
    </submittedName>
</protein>